<organism evidence="1 2">
    <name type="scientific">Bacteroides stercoris</name>
    <dbReference type="NCBI Taxonomy" id="46506"/>
    <lineage>
        <taxon>Bacteria</taxon>
        <taxon>Pseudomonadati</taxon>
        <taxon>Bacteroidota</taxon>
        <taxon>Bacteroidia</taxon>
        <taxon>Bacteroidales</taxon>
        <taxon>Bacteroidaceae</taxon>
        <taxon>Bacteroides</taxon>
    </lineage>
</organism>
<evidence type="ECO:0000313" key="1">
    <source>
        <dbReference type="EMBL" id="RHF67462.1"/>
    </source>
</evidence>
<dbReference type="AlphaFoldDB" id="A0A414PHB6"/>
<dbReference type="EMBL" id="QRHJ01000123">
    <property type="protein sequence ID" value="RHF67462.1"/>
    <property type="molecule type" value="Genomic_DNA"/>
</dbReference>
<name>A0A414PHB6_BACSE</name>
<proteinExistence type="predicted"/>
<reference evidence="1 2" key="1">
    <citation type="submission" date="2018-08" db="EMBL/GenBank/DDBJ databases">
        <title>A genome reference for cultivated species of the human gut microbiota.</title>
        <authorList>
            <person name="Zou Y."/>
            <person name="Xue W."/>
            <person name="Luo G."/>
        </authorList>
    </citation>
    <scope>NUCLEOTIDE SEQUENCE [LARGE SCALE GENOMIC DNA]</scope>
    <source>
        <strain evidence="1 2">AM25-16</strain>
    </source>
</reference>
<sequence length="71" mass="7931">MKSPMYHITLSEEIKRLCPAFQGVAVMAQVTNSAHNSELWREIDAFTRELRAGETAESIKQQPAIAATREA</sequence>
<gene>
    <name evidence="1" type="ORF">DW668_18735</name>
</gene>
<dbReference type="Proteomes" id="UP000283762">
    <property type="component" value="Unassembled WGS sequence"/>
</dbReference>
<feature type="non-terminal residue" evidence="1">
    <location>
        <position position="71"/>
    </location>
</feature>
<comment type="caution">
    <text evidence="1">The sequence shown here is derived from an EMBL/GenBank/DDBJ whole genome shotgun (WGS) entry which is preliminary data.</text>
</comment>
<accession>A0A414PHB6</accession>
<evidence type="ECO:0000313" key="2">
    <source>
        <dbReference type="Proteomes" id="UP000283762"/>
    </source>
</evidence>
<protein>
    <submittedName>
        <fullName evidence="1">Uncharacterized protein</fullName>
    </submittedName>
</protein>